<dbReference type="AlphaFoldDB" id="A0A9Q9CSE5"/>
<proteinExistence type="predicted"/>
<dbReference type="RefSeq" id="WP_055245092.1">
    <property type="nucleotide sequence ID" value="NZ_CP071249.1"/>
</dbReference>
<sequence>MKICYLVVKNNQMLEVDQKKITATILAMVSLAIPKPNSIVIRVTMPPIPNVDIKALIQAIIQVKYPQLLNIYFTKIRKDHELLKLDFI</sequence>
<dbReference type="EMBL" id="CP071249">
    <property type="protein sequence ID" value="UUF05610.1"/>
    <property type="molecule type" value="Genomic_DNA"/>
</dbReference>
<evidence type="ECO:0000313" key="3">
    <source>
        <dbReference type="Proteomes" id="UP001058016"/>
    </source>
</evidence>
<evidence type="ECO:0000313" key="2">
    <source>
        <dbReference type="EMBL" id="UUF08933.1"/>
    </source>
</evidence>
<keyword evidence="3" id="KW-1185">Reference proteome</keyword>
<reference evidence="2 3" key="1">
    <citation type="submission" date="2021-03" db="EMBL/GenBank/DDBJ databases">
        <title>Comparative Genomics and Metabolomics in the genus Turicibacter.</title>
        <authorList>
            <person name="Maki J."/>
            <person name="Looft T."/>
        </authorList>
    </citation>
    <scope>NUCLEOTIDE SEQUENCE</scope>
    <source>
        <strain evidence="2">ISU324</strain>
        <strain evidence="1 3">MMM721</strain>
    </source>
</reference>
<name>A0A9Q9CSE5_9FIRM</name>
<evidence type="ECO:0000313" key="1">
    <source>
        <dbReference type="EMBL" id="UUF05610.1"/>
    </source>
</evidence>
<organism evidence="2 4">
    <name type="scientific">Turicibacter bilis</name>
    <dbReference type="NCBI Taxonomy" id="2735723"/>
    <lineage>
        <taxon>Bacteria</taxon>
        <taxon>Bacillati</taxon>
        <taxon>Bacillota</taxon>
        <taxon>Erysipelotrichia</taxon>
        <taxon>Erysipelotrichales</taxon>
        <taxon>Turicibacteraceae</taxon>
        <taxon>Turicibacter</taxon>
    </lineage>
</organism>
<accession>A0A9Q9CSE5</accession>
<dbReference type="Proteomes" id="UP001058072">
    <property type="component" value="Chromosome"/>
</dbReference>
<evidence type="ECO:0000313" key="4">
    <source>
        <dbReference type="Proteomes" id="UP001058072"/>
    </source>
</evidence>
<gene>
    <name evidence="1" type="ORF">J0J69_11180</name>
    <name evidence="2" type="ORF">J0J70_02685</name>
</gene>
<dbReference type="EMBL" id="CP071250">
    <property type="protein sequence ID" value="UUF08933.1"/>
    <property type="molecule type" value="Genomic_DNA"/>
</dbReference>
<protein>
    <submittedName>
        <fullName evidence="2">Uncharacterized protein</fullName>
    </submittedName>
</protein>
<dbReference type="Proteomes" id="UP001058016">
    <property type="component" value="Chromosome"/>
</dbReference>